<evidence type="ECO:0000313" key="4">
    <source>
        <dbReference type="EMBL" id="PRP90217.1"/>
    </source>
</evidence>
<feature type="transmembrane region" description="Helical" evidence="2">
    <location>
        <begin position="439"/>
        <end position="457"/>
    </location>
</feature>
<dbReference type="PANTHER" id="PTHR30221:SF1">
    <property type="entry name" value="SMALL-CONDUCTANCE MECHANOSENSITIVE CHANNEL"/>
    <property type="match status" value="1"/>
</dbReference>
<feature type="transmembrane region" description="Helical" evidence="2">
    <location>
        <begin position="340"/>
        <end position="358"/>
    </location>
</feature>
<feature type="region of interest" description="Disordered" evidence="1">
    <location>
        <begin position="596"/>
        <end position="617"/>
    </location>
</feature>
<keyword evidence="2" id="KW-0812">Transmembrane</keyword>
<protein>
    <recommendedName>
        <fullName evidence="6">Small-conductance mechanosensitive channel</fullName>
    </recommendedName>
</protein>
<feature type="transmembrane region" description="Helical" evidence="2">
    <location>
        <begin position="378"/>
        <end position="401"/>
    </location>
</feature>
<comment type="caution">
    <text evidence="4">The sequence shown here is derived from an EMBL/GenBank/DDBJ whole genome shotgun (WGS) entry which is preliminary data.</text>
</comment>
<evidence type="ECO:0000313" key="5">
    <source>
        <dbReference type="Proteomes" id="UP000237968"/>
    </source>
</evidence>
<dbReference type="RefSeq" id="WP_106395823.1">
    <property type="nucleotide sequence ID" value="NZ_PVNK01000291.1"/>
</dbReference>
<dbReference type="Gene3D" id="1.10.287.1260">
    <property type="match status" value="2"/>
</dbReference>
<dbReference type="GO" id="GO:0008381">
    <property type="term" value="F:mechanosensitive monoatomic ion channel activity"/>
    <property type="evidence" value="ECO:0007669"/>
    <property type="project" value="InterPro"/>
</dbReference>
<dbReference type="NCBIfam" id="NF033912">
    <property type="entry name" value="msc"/>
    <property type="match status" value="1"/>
</dbReference>
<keyword evidence="2" id="KW-0472">Membrane</keyword>
<feature type="transmembrane region" description="Helical" evidence="2">
    <location>
        <begin position="147"/>
        <end position="165"/>
    </location>
</feature>
<feature type="compositionally biased region" description="Low complexity" evidence="1">
    <location>
        <begin position="600"/>
        <end position="617"/>
    </location>
</feature>
<feature type="transmembrane region" description="Helical" evidence="2">
    <location>
        <begin position="246"/>
        <end position="263"/>
    </location>
</feature>
<feature type="transmembrane region" description="Helical" evidence="2">
    <location>
        <begin position="556"/>
        <end position="577"/>
    </location>
</feature>
<evidence type="ECO:0000256" key="2">
    <source>
        <dbReference type="SAM" id="Phobius"/>
    </source>
</evidence>
<feature type="transmembrane region" description="Helical" evidence="2">
    <location>
        <begin position="76"/>
        <end position="97"/>
    </location>
</feature>
<feature type="transmembrane region" description="Helical" evidence="2">
    <location>
        <begin position="185"/>
        <end position="208"/>
    </location>
</feature>
<dbReference type="OrthoDB" id="1411407at2"/>
<evidence type="ECO:0000256" key="1">
    <source>
        <dbReference type="SAM" id="MobiDB-lite"/>
    </source>
</evidence>
<dbReference type="AlphaFoldDB" id="A0A2S9XBI1"/>
<dbReference type="InterPro" id="IPR045275">
    <property type="entry name" value="MscS_archaea/bacteria_type"/>
</dbReference>
<sequence>MSNHQALHKRRPASRWALSDSISRFSLAGAAALIASLPALALAAPPEEAAPAQGAETTSNVQAWVDYLGQFVNDDIVQIGLNAVLAILLFIGGWFVAKLISWVVYRALLRTDVDNRLAKRLGLDLLSDKDEKKGDPNALEKSISTGVFWLLMLLVIVAVLETIGLSQAAAPLTGLVDTVVQALPLLAKATLILVVAWAIGTILSKVVSKAIAASRLDKRFAELGKDEDGDGEPDAAAEARPFSESAGLVVFWLIMLFGLAGAVDALQIEAVAGPLSNVVDTLMGLIPAIGIAAAIAVVGWVLAKIVRKIVSSLLESLGFDRLMAKVKLDGLFGESKPSAVVGWLAMAFVILQTAIAALDRLGLPTLSEPLTEMMHEFWAILPPLFVSVAFVVLGVFVGRLLRGIVSKALASIGFDRFLAKLGFEKILDREDELGKPSGLVGGLVQGVIVLLALVQGFNNLGLELWAGYVDAFLTFAVTKAVVALAIILVGFAIGGWVRDLIAARQSSGEAEVEVAEGEVPPAREPNWIAEFARYAVLVFAFPMAVAQLGVAPQFVLISFGLLFGALCLAMALAFGLGSRELAGELVRKRYQTLEREQRAKGAAKPGGPFAKGPGVKL</sequence>
<evidence type="ECO:0008006" key="6">
    <source>
        <dbReference type="Google" id="ProtNLM"/>
    </source>
</evidence>
<evidence type="ECO:0000256" key="3">
    <source>
        <dbReference type="SAM" id="SignalP"/>
    </source>
</evidence>
<feature type="transmembrane region" description="Helical" evidence="2">
    <location>
        <begin position="283"/>
        <end position="303"/>
    </location>
</feature>
<gene>
    <name evidence="4" type="ORF">ENSA5_66780</name>
</gene>
<proteinExistence type="predicted"/>
<keyword evidence="5" id="KW-1185">Reference proteome</keyword>
<organism evidence="4 5">
    <name type="scientific">Enhygromyxa salina</name>
    <dbReference type="NCBI Taxonomy" id="215803"/>
    <lineage>
        <taxon>Bacteria</taxon>
        <taxon>Pseudomonadati</taxon>
        <taxon>Myxococcota</taxon>
        <taxon>Polyangia</taxon>
        <taxon>Nannocystales</taxon>
        <taxon>Nannocystaceae</taxon>
        <taxon>Enhygromyxa</taxon>
    </lineage>
</organism>
<feature type="transmembrane region" description="Helical" evidence="2">
    <location>
        <begin position="531"/>
        <end position="550"/>
    </location>
</feature>
<dbReference type="EMBL" id="PVNK01000291">
    <property type="protein sequence ID" value="PRP90217.1"/>
    <property type="molecule type" value="Genomic_DNA"/>
</dbReference>
<dbReference type="InterPro" id="IPR008910">
    <property type="entry name" value="MSC_TM_helix"/>
</dbReference>
<dbReference type="Proteomes" id="UP000237968">
    <property type="component" value="Unassembled WGS sequence"/>
</dbReference>
<dbReference type="PANTHER" id="PTHR30221">
    <property type="entry name" value="SMALL-CONDUCTANCE MECHANOSENSITIVE CHANNEL"/>
    <property type="match status" value="1"/>
</dbReference>
<feature type="transmembrane region" description="Helical" evidence="2">
    <location>
        <begin position="477"/>
        <end position="497"/>
    </location>
</feature>
<feature type="signal peptide" evidence="3">
    <location>
        <begin position="1"/>
        <end position="43"/>
    </location>
</feature>
<name>A0A2S9XBI1_9BACT</name>
<dbReference type="Pfam" id="PF05552">
    <property type="entry name" value="MS_channel_1st_1"/>
    <property type="match status" value="4"/>
</dbReference>
<feature type="chain" id="PRO_5015665219" description="Small-conductance mechanosensitive channel" evidence="3">
    <location>
        <begin position="44"/>
        <end position="617"/>
    </location>
</feature>
<keyword evidence="3" id="KW-0732">Signal</keyword>
<keyword evidence="2" id="KW-1133">Transmembrane helix</keyword>
<reference evidence="4 5" key="1">
    <citation type="submission" date="2018-03" db="EMBL/GenBank/DDBJ databases">
        <title>Draft Genome Sequences of the Obligatory Marine Myxobacteria Enhygromyxa salina SWB005.</title>
        <authorList>
            <person name="Poehlein A."/>
            <person name="Moghaddam J.A."/>
            <person name="Harms H."/>
            <person name="Alanjari M."/>
            <person name="Koenig G.M."/>
            <person name="Daniel R."/>
            <person name="Schaeberle T.F."/>
        </authorList>
    </citation>
    <scope>NUCLEOTIDE SEQUENCE [LARGE SCALE GENOMIC DNA]</scope>
    <source>
        <strain evidence="4 5">SWB005</strain>
    </source>
</reference>
<accession>A0A2S9XBI1</accession>